<sequence>MTDYTLTLQISSADLPTLQAAGQQIVLVRKLADAGQTVAWAVLPLALNRRVGWNDSYTLYASNTPNLIGNIIVVAAQAGATFQCDYSLSVSGFQGPVPDPALGPATVQIVNTVPAGSSASMLLGLAQCYGLDGGASGSVQPLNAQTVPAQQIARFSAAQQVWVYLASGCATGMIVPPPLSTTTASAKQVFSTALLLSFSAAAASQTALYSATLGRFYVPGATPAAESDATSQSRR</sequence>
<proteinExistence type="predicted"/>
<comment type="caution">
    <text evidence="1">The sequence shown here is derived from an EMBL/GenBank/DDBJ whole genome shotgun (WGS) entry which is preliminary data.</text>
</comment>
<protein>
    <submittedName>
        <fullName evidence="1">Uncharacterized protein</fullName>
    </submittedName>
</protein>
<reference evidence="1" key="1">
    <citation type="submission" date="2022-07" db="EMBL/GenBank/DDBJ databases">
        <title>Tahibacter sp., a new gammaproteobacterium isolated from the silt sample collected at pig farm.</title>
        <authorList>
            <person name="Chen H."/>
        </authorList>
    </citation>
    <scope>NUCLEOTIDE SEQUENCE</scope>
    <source>
        <strain evidence="1">P2K</strain>
    </source>
</reference>
<dbReference type="Proteomes" id="UP001165498">
    <property type="component" value="Unassembled WGS sequence"/>
</dbReference>
<evidence type="ECO:0000313" key="2">
    <source>
        <dbReference type="Proteomes" id="UP001165498"/>
    </source>
</evidence>
<keyword evidence="2" id="KW-1185">Reference proteome</keyword>
<accession>A0ABT1QW52</accession>
<gene>
    <name evidence="1" type="ORF">NM961_17520</name>
</gene>
<dbReference type="EMBL" id="JANFQO010000018">
    <property type="protein sequence ID" value="MCQ4166519.1"/>
    <property type="molecule type" value="Genomic_DNA"/>
</dbReference>
<name>A0ABT1QW52_9GAMM</name>
<evidence type="ECO:0000313" key="1">
    <source>
        <dbReference type="EMBL" id="MCQ4166519.1"/>
    </source>
</evidence>
<dbReference type="RefSeq" id="WP_255915709.1">
    <property type="nucleotide sequence ID" value="NZ_JANFQO010000018.1"/>
</dbReference>
<organism evidence="1 2">
    <name type="scientific">Tahibacter harae</name>
    <dbReference type="NCBI Taxonomy" id="2963937"/>
    <lineage>
        <taxon>Bacteria</taxon>
        <taxon>Pseudomonadati</taxon>
        <taxon>Pseudomonadota</taxon>
        <taxon>Gammaproteobacteria</taxon>
        <taxon>Lysobacterales</taxon>
        <taxon>Rhodanobacteraceae</taxon>
        <taxon>Tahibacter</taxon>
    </lineage>
</organism>